<reference evidence="4 5" key="1">
    <citation type="submission" date="2015-11" db="EMBL/GenBank/DDBJ databases">
        <authorList>
            <person name="Chong T.M."/>
            <person name="Chan K.G."/>
            <person name="Dessaux Y."/>
        </authorList>
    </citation>
    <scope>NUCLEOTIDE SEQUENCE [LARGE SCALE GENOMIC DNA]</scope>
    <source>
        <strain evidence="4 5">S5.2</strain>
    </source>
</reference>
<keyword evidence="5" id="KW-1185">Reference proteome</keyword>
<dbReference type="Pfam" id="PF02397">
    <property type="entry name" value="Bac_transf"/>
    <property type="match status" value="1"/>
</dbReference>
<dbReference type="PANTHER" id="PTHR30576:SF8">
    <property type="entry name" value="UNDECAPRENYL-PHOSPHATE GALACTOSE PHOSPHOTRANSFERASE"/>
    <property type="match status" value="1"/>
</dbReference>
<gene>
    <name evidence="4" type="ORF">DW68_014065</name>
</gene>
<keyword evidence="4" id="KW-0808">Transferase</keyword>
<sequence>MKRVLDIFVASLLLILGVPFFLVLFAVVYFDLGRPVFFNQQRPGYKGRPITVYKFRTMCELGSDGLLGVGDAERMTRIGRVLRSTSLDELPQLWNVLKGEMSLVGPRPLLMDYLPLYNERQMRRHDVKPGITGWAQVNGRNNLSWQEKFELDIWYVENRSFLLDMKILWQTVIKVFKREGISSQEHATSVRFEGNEK</sequence>
<dbReference type="GeneID" id="57607003"/>
<proteinExistence type="inferred from homology"/>
<dbReference type="EMBL" id="CP013124">
    <property type="protein sequence ID" value="ALN19711.1"/>
    <property type="molecule type" value="Genomic_DNA"/>
</dbReference>
<organism evidence="4 5">
    <name type="scientific">Ectopseudomonas mendocina S5.2</name>
    <dbReference type="NCBI Taxonomy" id="1225174"/>
    <lineage>
        <taxon>Bacteria</taxon>
        <taxon>Pseudomonadati</taxon>
        <taxon>Pseudomonadota</taxon>
        <taxon>Gammaproteobacteria</taxon>
        <taxon>Pseudomonadales</taxon>
        <taxon>Pseudomonadaceae</taxon>
        <taxon>Ectopseudomonas</taxon>
    </lineage>
</organism>
<dbReference type="GO" id="GO:0016740">
    <property type="term" value="F:transferase activity"/>
    <property type="evidence" value="ECO:0007669"/>
    <property type="project" value="UniProtKB-KW"/>
</dbReference>
<evidence type="ECO:0000313" key="4">
    <source>
        <dbReference type="EMBL" id="ALN19711.1"/>
    </source>
</evidence>
<feature type="domain" description="Bacterial sugar transferase" evidence="3">
    <location>
        <begin position="2"/>
        <end position="177"/>
    </location>
</feature>
<dbReference type="RefSeq" id="WP_017362820.1">
    <property type="nucleotide sequence ID" value="NZ_CP013124.1"/>
</dbReference>
<feature type="transmembrane region" description="Helical" evidence="2">
    <location>
        <begin position="7"/>
        <end position="30"/>
    </location>
</feature>
<dbReference type="PANTHER" id="PTHR30576">
    <property type="entry name" value="COLANIC BIOSYNTHESIS UDP-GLUCOSE LIPID CARRIER TRANSFERASE"/>
    <property type="match status" value="1"/>
</dbReference>
<evidence type="ECO:0000256" key="2">
    <source>
        <dbReference type="SAM" id="Phobius"/>
    </source>
</evidence>
<comment type="similarity">
    <text evidence="1">Belongs to the bacterial sugar transferase family.</text>
</comment>
<evidence type="ECO:0000313" key="5">
    <source>
        <dbReference type="Proteomes" id="UP000028530"/>
    </source>
</evidence>
<keyword evidence="2" id="KW-0472">Membrane</keyword>
<keyword evidence="2" id="KW-1133">Transmembrane helix</keyword>
<dbReference type="InterPro" id="IPR003362">
    <property type="entry name" value="Bact_transf"/>
</dbReference>
<evidence type="ECO:0000256" key="1">
    <source>
        <dbReference type="ARBA" id="ARBA00006464"/>
    </source>
</evidence>
<keyword evidence="2" id="KW-0812">Transmembrane</keyword>
<protein>
    <submittedName>
        <fullName evidence="4">Sugar transferase</fullName>
    </submittedName>
</protein>
<evidence type="ECO:0000259" key="3">
    <source>
        <dbReference type="Pfam" id="PF02397"/>
    </source>
</evidence>
<accession>A0ABM5VXZ7</accession>
<dbReference type="Proteomes" id="UP000028530">
    <property type="component" value="Chromosome"/>
</dbReference>
<name>A0ABM5VXZ7_ECTME</name>